<dbReference type="AlphaFoldDB" id="A0AAD9JRG2"/>
<accession>A0AAD9JRG2</accession>
<protein>
    <submittedName>
        <fullName evidence="1">Uncharacterized protein</fullName>
    </submittedName>
</protein>
<evidence type="ECO:0000313" key="1">
    <source>
        <dbReference type="EMBL" id="KAK2157243.1"/>
    </source>
</evidence>
<gene>
    <name evidence="1" type="ORF">NP493_1885g00014</name>
</gene>
<sequence length="361" mass="39329">MMFTDYIMYLIEQKERSRMTEHLACVIYRGLAPDWVEEGNDEDASVVGGNYFVQDPTQPAASDCPSQPLCTDLDKTECGVSLSDAAGGQLGFSHLTLGQWSVLADQHRRNDISVSQGDTDDGSISFEGTAPTALTHSCSVDSTGATWCMEEYQGCGAPCGQVEDIRHHAGVSTDPLMTDPCLVAPPLSCGGRSRQVMLSYNASDSLSACLDHVTDTSSSTDTCEWYQPVNSDSRHYSDGWAPADTTHMRDTTTTQWCGSHDMAPHSCYGNSTWYYSGGEQAGGLKPAPVKKIQQVRCIDMPVTNGNTMCVSRPDTVGVDNHGGHAFVGDQLESPSYRKQEHASSQCYQWRQPCTGYSTFQF</sequence>
<dbReference type="EMBL" id="JAODUO010001894">
    <property type="protein sequence ID" value="KAK2157243.1"/>
    <property type="molecule type" value="Genomic_DNA"/>
</dbReference>
<comment type="caution">
    <text evidence="1">The sequence shown here is derived from an EMBL/GenBank/DDBJ whole genome shotgun (WGS) entry which is preliminary data.</text>
</comment>
<reference evidence="1" key="1">
    <citation type="journal article" date="2023" name="Mol. Biol. Evol.">
        <title>Third-Generation Sequencing Reveals the Adaptive Role of the Epigenome in Three Deep-Sea Polychaetes.</title>
        <authorList>
            <person name="Perez M."/>
            <person name="Aroh O."/>
            <person name="Sun Y."/>
            <person name="Lan Y."/>
            <person name="Juniper S.K."/>
            <person name="Young C.R."/>
            <person name="Angers B."/>
            <person name="Qian P.Y."/>
        </authorList>
    </citation>
    <scope>NUCLEOTIDE SEQUENCE</scope>
    <source>
        <strain evidence="1">R07B-5</strain>
    </source>
</reference>
<name>A0AAD9JRG2_RIDPI</name>
<organism evidence="1 2">
    <name type="scientific">Ridgeia piscesae</name>
    <name type="common">Tubeworm</name>
    <dbReference type="NCBI Taxonomy" id="27915"/>
    <lineage>
        <taxon>Eukaryota</taxon>
        <taxon>Metazoa</taxon>
        <taxon>Spiralia</taxon>
        <taxon>Lophotrochozoa</taxon>
        <taxon>Annelida</taxon>
        <taxon>Polychaeta</taxon>
        <taxon>Sedentaria</taxon>
        <taxon>Canalipalpata</taxon>
        <taxon>Sabellida</taxon>
        <taxon>Siboglinidae</taxon>
        <taxon>Ridgeia</taxon>
    </lineage>
</organism>
<evidence type="ECO:0000313" key="2">
    <source>
        <dbReference type="Proteomes" id="UP001209878"/>
    </source>
</evidence>
<proteinExistence type="predicted"/>
<keyword evidence="2" id="KW-1185">Reference proteome</keyword>
<dbReference type="Proteomes" id="UP001209878">
    <property type="component" value="Unassembled WGS sequence"/>
</dbReference>